<dbReference type="AlphaFoldDB" id="A0A8H7KK39"/>
<protein>
    <submittedName>
        <fullName evidence="2">Uncharacterized protein</fullName>
    </submittedName>
</protein>
<dbReference type="Proteomes" id="UP000629468">
    <property type="component" value="Unassembled WGS sequence"/>
</dbReference>
<gene>
    <name evidence="2" type="ORF">Agabi119p4_2151</name>
</gene>
<sequence length="207" mass="24440">MTLTTTPVIKNLPADFRSFYRLFRRACSASVLHRSAETVALRNLYRYTFRRAGLVYMRYKTESPDDEANVKRKAWLDSWNQRMDNTLSLLYNSSHTRGLPHQITKYLGHFIFVQRFRHRHTKDQGLTWNPQLPRDSPEYKPRPKKPATLAKQSKQEKMKQLADDALGHLREVARMAEGRDEIVFGSLKNYTRVKPRKTPPRLDRLPR</sequence>
<reference evidence="2 3" key="1">
    <citation type="journal article" name="Sci. Rep.">
        <title>Telomere-to-telomere assembled and centromere annotated genomes of the two main subspecies of the button mushroom Agaricus bisporus reveal especially polymorphic chromosome ends.</title>
        <authorList>
            <person name="Sonnenberg A.S.M."/>
            <person name="Sedaghat-Telgerd N."/>
            <person name="Lavrijssen B."/>
            <person name="Ohm R.A."/>
            <person name="Hendrickx P.M."/>
            <person name="Scholtmeijer K."/>
            <person name="Baars J.J.P."/>
            <person name="van Peer A."/>
        </authorList>
    </citation>
    <scope>NUCLEOTIDE SEQUENCE [LARGE SCALE GENOMIC DNA]</scope>
    <source>
        <strain evidence="2 3">H119_p4</strain>
    </source>
</reference>
<proteinExistence type="predicted"/>
<evidence type="ECO:0000313" key="2">
    <source>
        <dbReference type="EMBL" id="KAF7782775.1"/>
    </source>
</evidence>
<organism evidence="2 3">
    <name type="scientific">Agaricus bisporus var. burnettii</name>
    <dbReference type="NCBI Taxonomy" id="192524"/>
    <lineage>
        <taxon>Eukaryota</taxon>
        <taxon>Fungi</taxon>
        <taxon>Dikarya</taxon>
        <taxon>Basidiomycota</taxon>
        <taxon>Agaricomycotina</taxon>
        <taxon>Agaricomycetes</taxon>
        <taxon>Agaricomycetidae</taxon>
        <taxon>Agaricales</taxon>
        <taxon>Agaricineae</taxon>
        <taxon>Agaricaceae</taxon>
        <taxon>Agaricus</taxon>
    </lineage>
</organism>
<comment type="caution">
    <text evidence="2">The sequence shown here is derived from an EMBL/GenBank/DDBJ whole genome shotgun (WGS) entry which is preliminary data.</text>
</comment>
<feature type="region of interest" description="Disordered" evidence="1">
    <location>
        <begin position="123"/>
        <end position="161"/>
    </location>
</feature>
<dbReference type="EMBL" id="JABXXO010000003">
    <property type="protein sequence ID" value="KAF7782775.1"/>
    <property type="molecule type" value="Genomic_DNA"/>
</dbReference>
<name>A0A8H7KK39_AGABI</name>
<accession>A0A8H7KK39</accession>
<evidence type="ECO:0000313" key="3">
    <source>
        <dbReference type="Proteomes" id="UP000629468"/>
    </source>
</evidence>
<evidence type="ECO:0000256" key="1">
    <source>
        <dbReference type="SAM" id="MobiDB-lite"/>
    </source>
</evidence>